<proteinExistence type="inferred from homology"/>
<dbReference type="FunFam" id="1.20.1050.80:FF:000001">
    <property type="entry name" value="GTPase-activating protein and VPS9 domain-containing protein 1 isoform X1"/>
    <property type="match status" value="1"/>
</dbReference>
<dbReference type="InterPro" id="IPR001936">
    <property type="entry name" value="RasGAP_dom"/>
</dbReference>
<dbReference type="RefSeq" id="XP_029655899.1">
    <property type="nucleotide sequence ID" value="XM_029800039.2"/>
</dbReference>
<evidence type="ECO:0000256" key="6">
    <source>
        <dbReference type="ARBA" id="ARBA00023136"/>
    </source>
</evidence>
<dbReference type="GO" id="GO:0005829">
    <property type="term" value="C:cytosol"/>
    <property type="evidence" value="ECO:0007669"/>
    <property type="project" value="TreeGrafter"/>
</dbReference>
<dbReference type="Pfam" id="PF18151">
    <property type="entry name" value="DUF5601"/>
    <property type="match status" value="1"/>
</dbReference>
<evidence type="ECO:0000256" key="2">
    <source>
        <dbReference type="ARBA" id="ARBA00008489"/>
    </source>
</evidence>
<dbReference type="InterPro" id="IPR041545">
    <property type="entry name" value="DUF5601"/>
</dbReference>
<dbReference type="GO" id="GO:0005085">
    <property type="term" value="F:guanyl-nucleotide exchange factor activity"/>
    <property type="evidence" value="ECO:0007669"/>
    <property type="project" value="UniProtKB-KW"/>
</dbReference>
<evidence type="ECO:0000256" key="4">
    <source>
        <dbReference type="ARBA" id="ARBA00022583"/>
    </source>
</evidence>
<dbReference type="SUPFAM" id="SSF109993">
    <property type="entry name" value="VPS9 domain"/>
    <property type="match status" value="1"/>
</dbReference>
<dbReference type="Proteomes" id="UP000515154">
    <property type="component" value="Linkage group LG2"/>
</dbReference>
<dbReference type="PROSITE" id="PS51205">
    <property type="entry name" value="VPS9"/>
    <property type="match status" value="1"/>
</dbReference>
<dbReference type="GO" id="GO:0006897">
    <property type="term" value="P:endocytosis"/>
    <property type="evidence" value="ECO:0007669"/>
    <property type="project" value="UniProtKB-KW"/>
</dbReference>
<name>A0A6P7TUC6_9MOLL</name>
<keyword evidence="3" id="KW-0343">GTPase activation</keyword>
<dbReference type="SMART" id="SM00167">
    <property type="entry name" value="VPS9"/>
    <property type="match status" value="1"/>
</dbReference>
<organism evidence="7 8">
    <name type="scientific">Octopus sinensis</name>
    <name type="common">East Asian common octopus</name>
    <dbReference type="NCBI Taxonomy" id="2607531"/>
    <lineage>
        <taxon>Eukaryota</taxon>
        <taxon>Metazoa</taxon>
        <taxon>Spiralia</taxon>
        <taxon>Lophotrochozoa</taxon>
        <taxon>Mollusca</taxon>
        <taxon>Cephalopoda</taxon>
        <taxon>Coleoidea</taxon>
        <taxon>Octopodiformes</taxon>
        <taxon>Octopoda</taxon>
        <taxon>Incirrata</taxon>
        <taxon>Octopodidae</taxon>
        <taxon>Octopus</taxon>
    </lineage>
</organism>
<dbReference type="InterPro" id="IPR003123">
    <property type="entry name" value="VPS9"/>
</dbReference>
<evidence type="ECO:0000313" key="8">
    <source>
        <dbReference type="RefSeq" id="XP_029655899.1"/>
    </source>
</evidence>
<keyword evidence="6" id="KW-0472">Membrane</keyword>
<evidence type="ECO:0000256" key="3">
    <source>
        <dbReference type="ARBA" id="ARBA00022468"/>
    </source>
</evidence>
<dbReference type="SUPFAM" id="SSF48350">
    <property type="entry name" value="GTPase activation domain, GAP"/>
    <property type="match status" value="1"/>
</dbReference>
<reference evidence="8" key="1">
    <citation type="submission" date="2025-08" db="UniProtKB">
        <authorList>
            <consortium name="RefSeq"/>
        </authorList>
    </citation>
    <scope>IDENTIFICATION</scope>
</reference>
<keyword evidence="4" id="KW-0254">Endocytosis</keyword>
<protein>
    <submittedName>
        <fullName evidence="8">GTPase-activating protein and VPS9 domain-containing protein 1 isoform X1</fullName>
    </submittedName>
</protein>
<keyword evidence="7" id="KW-1185">Reference proteome</keyword>
<dbReference type="Gene3D" id="1.10.246.120">
    <property type="match status" value="1"/>
</dbReference>
<dbReference type="GO" id="GO:0005096">
    <property type="term" value="F:GTPase activator activity"/>
    <property type="evidence" value="ECO:0007669"/>
    <property type="project" value="UniProtKB-KW"/>
</dbReference>
<dbReference type="Gene3D" id="1.20.1050.80">
    <property type="entry name" value="VPS9 domain"/>
    <property type="match status" value="1"/>
</dbReference>
<dbReference type="GO" id="GO:0030139">
    <property type="term" value="C:endocytic vesicle"/>
    <property type="evidence" value="ECO:0007669"/>
    <property type="project" value="TreeGrafter"/>
</dbReference>
<keyword evidence="5" id="KW-0344">Guanine-nucleotide releasing factor</keyword>
<dbReference type="GO" id="GO:0051049">
    <property type="term" value="P:regulation of transport"/>
    <property type="evidence" value="ECO:0007669"/>
    <property type="project" value="UniProtKB-ARBA"/>
</dbReference>
<evidence type="ECO:0000256" key="5">
    <source>
        <dbReference type="ARBA" id="ARBA00022658"/>
    </source>
</evidence>
<dbReference type="PROSITE" id="PS50018">
    <property type="entry name" value="RAS_GTPASE_ACTIV_2"/>
    <property type="match status" value="1"/>
</dbReference>
<dbReference type="PANTHER" id="PTHR23101:SF25">
    <property type="entry name" value="GTPASE-ACTIVATING PROTEIN AND VPS9 DOMAIN-CONTAINING PROTEIN 1"/>
    <property type="match status" value="1"/>
</dbReference>
<dbReference type="InterPro" id="IPR008936">
    <property type="entry name" value="Rho_GTPase_activation_prot"/>
</dbReference>
<gene>
    <name evidence="8" type="primary">LOC115229726</name>
</gene>
<dbReference type="GO" id="GO:0031267">
    <property type="term" value="F:small GTPase binding"/>
    <property type="evidence" value="ECO:0007669"/>
    <property type="project" value="TreeGrafter"/>
</dbReference>
<dbReference type="GO" id="GO:0016020">
    <property type="term" value="C:membrane"/>
    <property type="evidence" value="ECO:0007669"/>
    <property type="project" value="UniProtKB-SubCell"/>
</dbReference>
<dbReference type="InterPro" id="IPR037191">
    <property type="entry name" value="VPS9_dom_sf"/>
</dbReference>
<dbReference type="Pfam" id="PF00616">
    <property type="entry name" value="RasGAP"/>
    <property type="match status" value="1"/>
</dbReference>
<dbReference type="KEGG" id="osn:115229726"/>
<accession>A0A6P7TUC6</accession>
<sequence length="1637" mass="183329">MSLAVQLEELAWQLKKERLFINSEREQMQKIYEDVKKVAEALYHVSWIMRQQRTNLEMLVTTIHGIVQSGFCAKAKQLESINFIDSYKQLGYHDIKFADLLKYLRDNPKLVAQLISCGEKRGIEGSQKVVGIVLPSLYGNCVMLEDEYLALQLLYTLAENQLTYDDNPRRLIRKGSCAFSKLFKNFFDSLFSSKLFLTAALHDPVMKLLMEDEWFYDIDPDKALVRFTPSERMRRFGEQGSTEWKANLQNYRNFIVDKLVTLSNRFISAIKNNMYCFPISLSWLVSQIYQLLSKSGKHSAAEVRAVCADLVFALFICPAIWDPAPYGIMSDVPISHIARHNLMQIAQIIQVLAFSQTDDIPPKFSDLYDKFDKGCLSGLIDIMLEGVGPDAPSVPSNHPQNIERSSALITLTQLNTLVNFLRSTLPHMNKSNEINQLEELLSILPAIQTPTLTIQPSTPTSITPSHTPPGTPSSQRKTNRAHKKKMSLTNTEDVTVSSANVEQSHIDGSADLLEDVLVFSLGVTSECPGMLPECKVLSAEQERCRRKVTYQSSPTYEDNNAETHEKRTRFSFPQDQESIGNTSDIQEAISEVASSHSVGSLENDNDNFSDMISANVSGRGTPNVSGRDTPLSQAESVEERRAPDLPETVQKQNREDVTERFGKFEIKSELENETKSTVSDTWSTDVLASDSEGPDQNQLERLEEVTEEMVRQNLLGVAEPVSEVSETASDAWSTDVLASDTEEKQAELIQEIEQDDMNSVTDRSLNQDELESSCTLDRNEQTPLASGRESPDEERELEGLGAVGGVSSHRHRRSHGADRVTFKASKSADFLKKSPTSKSPVTPGLADIGPDGNPDGFKLLNVPRQRLSATFKQAQGKVTAMLSALDHHSKSRFIHPFQENTFKNFPAYDPTPLKPVSQSILTSDISDLGFNSPGEEEHSCRNSNNILESLSTSKDSGIMDSPQSEPSKINEYMSPSPVRGATSASIPTCEVDLRLSEQQNSRLDEQRLSAALRVFDPLVSSNSNQEDSGGSSSSSTGAIAPSFNAEVAGTSLPENSVANWSSQLIDEVFTPVESMQQTSSHEGNTEPATVLASNHTQSSKRVDIATPFSLRGSHNFSTKNPLDIDQVMSELCSAILDFDGDFKGEKKKGFFKSFKEKINKGMKKRGKSDRDDLFSEEFGACGDAFDGGGNGNFAGACVGNNVIGSKNFVCPETGDEILAKYRKKPNLPSSQSLDMTDDNQKDKHPTKEEQINEVPYYDPNNLENCFAFADAKRKLRLVLSVGDYQNCSIRYQTCGRWMPSSPCDNDGTPGSGGHWKETELVHILSVQLAEAINLRNKEMVAQLHEVIRCIKLFDNEGCKKLFKSLEEDYKGRAHYVAYLTRCKQGLLTSLYFLQGLLQRAQREKEICNNHLNNVCVQRFIESKDKLLSNFIADFQKLTMSDEKEDLVERFLNGLYQSIQTDALWQGCSESQLQSSCIALERYVMGRIYTHAMFPNGDGDILRDQLIHEHIKNLSQIISPTHKDLCIPKIYQFECPWPAAQREIHMINAYKTPKDKVQCVYRCSLCIMNLLSMANDRKVPAADDFFPVLIYVIIKANPPCLLSTIQYVNSFYGERVTGEEQYWWMQFFSAVKFIKTMD</sequence>
<evidence type="ECO:0000313" key="7">
    <source>
        <dbReference type="Proteomes" id="UP000515154"/>
    </source>
</evidence>
<comment type="subcellular location">
    <subcellularLocation>
        <location evidence="1">Membrane</location>
        <topology evidence="1">Peripheral membrane protein</topology>
    </subcellularLocation>
</comment>
<comment type="similarity">
    <text evidence="2">Belongs to the GAPVD1 family.</text>
</comment>
<dbReference type="Pfam" id="PF02204">
    <property type="entry name" value="VPS9"/>
    <property type="match status" value="1"/>
</dbReference>
<evidence type="ECO:0000256" key="1">
    <source>
        <dbReference type="ARBA" id="ARBA00004170"/>
    </source>
</evidence>
<dbReference type="CDD" id="cd05129">
    <property type="entry name" value="RasGAP_RAP6"/>
    <property type="match status" value="1"/>
</dbReference>
<dbReference type="InterPro" id="IPR045046">
    <property type="entry name" value="Vps9-like"/>
</dbReference>
<dbReference type="PANTHER" id="PTHR23101">
    <property type="entry name" value="RAB GDP/GTP EXCHANGE FACTOR"/>
    <property type="match status" value="1"/>
</dbReference>
<dbReference type="Gene3D" id="1.10.506.10">
    <property type="entry name" value="GTPase Activation - p120gap, domain 1"/>
    <property type="match status" value="1"/>
</dbReference>